<dbReference type="InterPro" id="IPR041219">
    <property type="entry name" value="Phage_lysozyme2"/>
</dbReference>
<keyword evidence="2" id="KW-0812">Transmembrane</keyword>
<organism evidence="6 7">
    <name type="scientific">Methylobacterium bullatum</name>
    <dbReference type="NCBI Taxonomy" id="570505"/>
    <lineage>
        <taxon>Bacteria</taxon>
        <taxon>Pseudomonadati</taxon>
        <taxon>Pseudomonadota</taxon>
        <taxon>Alphaproteobacteria</taxon>
        <taxon>Hyphomicrobiales</taxon>
        <taxon>Methylobacteriaceae</taxon>
        <taxon>Methylobacterium</taxon>
    </lineage>
</organism>
<dbReference type="Pfam" id="PF20155">
    <property type="entry name" value="TMP_3"/>
    <property type="match status" value="1"/>
</dbReference>
<dbReference type="RefSeq" id="WP_192214812.1">
    <property type="nucleotide sequence ID" value="NZ_BPQF01000016.1"/>
</dbReference>
<evidence type="ECO:0000256" key="2">
    <source>
        <dbReference type="SAM" id="Phobius"/>
    </source>
</evidence>
<gene>
    <name evidence="6" type="ORF">OICFNHDK_3330</name>
</gene>
<evidence type="ECO:0000259" key="5">
    <source>
        <dbReference type="Pfam" id="PF20155"/>
    </source>
</evidence>
<reference evidence="6" key="2">
    <citation type="submission" date="2021-08" db="EMBL/GenBank/DDBJ databases">
        <authorList>
            <person name="Tani A."/>
            <person name="Ola A."/>
            <person name="Ogura Y."/>
            <person name="Katsura K."/>
            <person name="Hayashi T."/>
        </authorList>
    </citation>
    <scope>NUCLEOTIDE SEQUENCE</scope>
    <source>
        <strain evidence="6">DSM 21893</strain>
    </source>
</reference>
<feature type="domain" description="Phage tail lysozyme" evidence="4">
    <location>
        <begin position="1278"/>
        <end position="1384"/>
    </location>
</feature>
<name>A0AAV4ZB41_9HYPH</name>
<feature type="domain" description="Tape measure protein N-terminal" evidence="5">
    <location>
        <begin position="370"/>
        <end position="565"/>
    </location>
</feature>
<evidence type="ECO:0000313" key="6">
    <source>
        <dbReference type="EMBL" id="GJD40854.1"/>
    </source>
</evidence>
<evidence type="ECO:0000259" key="4">
    <source>
        <dbReference type="Pfam" id="PF18013"/>
    </source>
</evidence>
<feature type="compositionally biased region" description="Pro residues" evidence="1">
    <location>
        <begin position="134"/>
        <end position="159"/>
    </location>
</feature>
<feature type="domain" description="Bacteriophage tail tape measure C-terminal" evidence="3">
    <location>
        <begin position="1107"/>
        <end position="1173"/>
    </location>
</feature>
<sequence>MPTGREILYTIRMRNEARAAIRQLSSDLQAQGTTLRQVARQMADAQAQANKMGSAMSGAARNAGQLATAVQGADTTMRSAQGVTVYRQRLMALQGTLAALPAQFAAASAAAAAYASTTPPRLPATGAGGGASPPTTPPPVSPVAPTILPPASSPSPAPTSPNDTFTAAAQQNAARMARLLQAARVALAQVGQEASNTATKLRESSRAANGLGGTASGIKNLAATLATLTANASVFASLRKEVARLDTALASTAGIGAYRAQLASLSASLVQLQGDYRKVIALAQRMAGLGGSGPVPPVPIPAPGPIPAPTPAPRPAGGGSGTGNGSAGSTRSQLDFNRALGETQSRIGQVRSALAAFAILSATAFGARRVLGLADEYTKVISQLKLVTDGTQNLTDSYDALLAVSNRNRTSMASTTEIYTKFNQATRTLGVSQREVLEVTDSVSKAVAIFGGNSQSAQAALFQFSQGLSSGTLRGEELNSVLEQAPRLAAAIAAGLKNAEGGVGIPIGALRTYAEQGKLTTEAIFNALRNQRVALEADFAKTGVTIGQAFEVAKNYAIDFVGKADAATGASRRIGEAIIQAVKGLQNPAAISAMQTALSGFASAVSTALSALRLLSENVQLVATGLAVIAALRIVPMFLAMGAAASGAASQLLVYSVATRGVAVAASAASIATRGLSVAMGAIGGPIGLAITAAAGALTYWLTQTKASVTAGTDLAAVTDKLRANYDAATNSVKGLTAAERARETLKTGNSLKGFADEIQAQAKALNSAIAPGFFEATNGAKLSSRFLPFRTEIEAFRKSVQAGKADFKGLQDAAAIKAEANPALRGAATELMEAAEAGAKAQDGFGRAAATMKVLKETATATEAAVAGVNSTLDRPAKVDGTIALQQATENLKKIAAEVPALKTLADNQAAVSAAQNTYTAVLRDLKVALDAGTLSQGSFNAKVLDAETTLARAKAAINGVTQAQRDLADADRDLRADMRQDRAKAVEEINIKYDRLNRATKEQVTDEAEMNRIIAARNAMRAQEINNIDTKFQNGDLKDRITAMQDEARLLGLSGEARERAAAMIEVERAARKAGVADVDAMVAAYGKEYDALEKAKQSRQTIGDGFNTAVTRYIEDARKVGDESARMFGSIFNTIEDGFVDVVKNGSSGFKNMLDSIANDLLKFASRQLFRSLLSSVFGDGQGGTAGAGGIGSIGTMIMSAFGVKAAPTTAASASSVAAAGIGSTLSNVVGGGAGGAVSASLSSSANGAATAVANLSSAATSATGSFGDIPSKLSSMLKGLGATDAGVAGFLGNVQAESGFKPNVVNSNGGAYGLIQALGPRKRALLGEYGPNPTADQQIEFIRKELTSSEGASLKMLRSATTLEDGVKAGIRFERPEGYVKAVAAGDLSLVNDYGARLKNARGFATTGLGPTASQQAGGFDLQGATLSDETVNKLNSQFDEISTKTAGLDTSFSQMGNSLDRANPQILNGVEGVTGSLNQGGSQLGKAFNDVALDVSSSGNALQNAFQKMVQSLGSSDGAWANLGIGKLFNVGSGFAGDGLDLGAGSLSSWVMHTGGIVGTGAGVTRSTPAGSSLWDGAPRYHAGGIVQSGGAPGMGLKSRERAIIAKDDEAIFPTVRMSDGNFGIRATGFTGSGGGNGGNGGGGNVTFGDIIIQTQGSSGNAAQDQAHQKAMAREVKESMRAMVREELQSNMRGGGLFSATGMARR</sequence>
<dbReference type="Pfam" id="PF09718">
    <property type="entry name" value="Tape_meas_lam_C"/>
    <property type="match status" value="1"/>
</dbReference>
<dbReference type="Proteomes" id="UP001055307">
    <property type="component" value="Unassembled WGS sequence"/>
</dbReference>
<keyword evidence="7" id="KW-1185">Reference proteome</keyword>
<feature type="region of interest" description="Disordered" evidence="1">
    <location>
        <begin position="294"/>
        <end position="332"/>
    </location>
</feature>
<accession>A0AAV4ZB41</accession>
<dbReference type="Gene3D" id="1.10.530.10">
    <property type="match status" value="1"/>
</dbReference>
<evidence type="ECO:0000256" key="1">
    <source>
        <dbReference type="SAM" id="MobiDB-lite"/>
    </source>
</evidence>
<dbReference type="NCBIfam" id="TIGR02675">
    <property type="entry name" value="tape_meas_nterm"/>
    <property type="match status" value="1"/>
</dbReference>
<keyword evidence="2" id="KW-0472">Membrane</keyword>
<feature type="compositionally biased region" description="Pro residues" evidence="1">
    <location>
        <begin position="294"/>
        <end position="314"/>
    </location>
</feature>
<evidence type="ECO:0000313" key="7">
    <source>
        <dbReference type="Proteomes" id="UP001055307"/>
    </source>
</evidence>
<proteinExistence type="predicted"/>
<dbReference type="EMBL" id="BPQF01000016">
    <property type="protein sequence ID" value="GJD40854.1"/>
    <property type="molecule type" value="Genomic_DNA"/>
</dbReference>
<dbReference type="InterPro" id="IPR013491">
    <property type="entry name" value="Tape_meas_N"/>
</dbReference>
<feature type="region of interest" description="Disordered" evidence="1">
    <location>
        <begin position="122"/>
        <end position="164"/>
    </location>
</feature>
<evidence type="ECO:0000259" key="3">
    <source>
        <dbReference type="Pfam" id="PF09718"/>
    </source>
</evidence>
<feature type="compositionally biased region" description="Gly residues" evidence="1">
    <location>
        <begin position="316"/>
        <end position="326"/>
    </location>
</feature>
<feature type="transmembrane region" description="Helical" evidence="2">
    <location>
        <begin position="621"/>
        <end position="646"/>
    </location>
</feature>
<protein>
    <recommendedName>
        <fullName evidence="8">Tape measure protein</fullName>
    </recommendedName>
</protein>
<feature type="transmembrane region" description="Helical" evidence="2">
    <location>
        <begin position="678"/>
        <end position="702"/>
    </location>
</feature>
<dbReference type="Pfam" id="PF18013">
    <property type="entry name" value="Phage_lysozyme2"/>
    <property type="match status" value="1"/>
</dbReference>
<keyword evidence="2" id="KW-1133">Transmembrane helix</keyword>
<comment type="caution">
    <text evidence="6">The sequence shown here is derived from an EMBL/GenBank/DDBJ whole genome shotgun (WGS) entry which is preliminary data.</text>
</comment>
<dbReference type="InterPro" id="IPR006431">
    <property type="entry name" value="Phage_tape_meas_C"/>
</dbReference>
<reference evidence="6" key="1">
    <citation type="journal article" date="2016" name="Front. Microbiol.">
        <title>Genome Sequence of the Piezophilic, Mesophilic Sulfate-Reducing Bacterium Desulfovibrio indicus J2T.</title>
        <authorList>
            <person name="Cao J."/>
            <person name="Maignien L."/>
            <person name="Shao Z."/>
            <person name="Alain K."/>
            <person name="Jebbar M."/>
        </authorList>
    </citation>
    <scope>NUCLEOTIDE SEQUENCE</scope>
    <source>
        <strain evidence="6">DSM 21893</strain>
    </source>
</reference>
<evidence type="ECO:0008006" key="8">
    <source>
        <dbReference type="Google" id="ProtNLM"/>
    </source>
</evidence>